<protein>
    <submittedName>
        <fullName evidence="3">Restriction endonuclease</fullName>
    </submittedName>
</protein>
<evidence type="ECO:0000313" key="4">
    <source>
        <dbReference type="Proteomes" id="UP000235363"/>
    </source>
</evidence>
<keyword evidence="3" id="KW-0378">Hydrolase</keyword>
<dbReference type="Pfam" id="PF04851">
    <property type="entry name" value="ResIII"/>
    <property type="match status" value="1"/>
</dbReference>
<evidence type="ECO:0000256" key="1">
    <source>
        <dbReference type="SAM" id="MobiDB-lite"/>
    </source>
</evidence>
<proteinExistence type="predicted"/>
<keyword evidence="3" id="KW-0255">Endonuclease</keyword>
<reference evidence="3 4" key="1">
    <citation type="submission" date="2017-09" db="EMBL/GenBank/DDBJ databases">
        <title>Bacterial strain isolated from the female urinary microbiota.</title>
        <authorList>
            <person name="Thomas-White K."/>
            <person name="Kumar N."/>
            <person name="Forster S."/>
            <person name="Putonti C."/>
            <person name="Lawley T."/>
            <person name="Wolfe A.J."/>
        </authorList>
    </citation>
    <scope>NUCLEOTIDE SEQUENCE [LARGE SCALE GENOMIC DNA]</scope>
    <source>
        <strain evidence="3 4">UMB0908</strain>
    </source>
</reference>
<feature type="domain" description="Helicase/UvrB N-terminal" evidence="2">
    <location>
        <begin position="21"/>
        <end position="225"/>
    </location>
</feature>
<dbReference type="GO" id="GO:0005524">
    <property type="term" value="F:ATP binding"/>
    <property type="evidence" value="ECO:0007669"/>
    <property type="project" value="InterPro"/>
</dbReference>
<dbReference type="GO" id="GO:0003677">
    <property type="term" value="F:DNA binding"/>
    <property type="evidence" value="ECO:0007669"/>
    <property type="project" value="InterPro"/>
</dbReference>
<dbReference type="GO" id="GO:0004519">
    <property type="term" value="F:endonuclease activity"/>
    <property type="evidence" value="ECO:0007669"/>
    <property type="project" value="UniProtKB-KW"/>
</dbReference>
<dbReference type="PANTHER" id="PTHR47396">
    <property type="entry name" value="TYPE I RESTRICTION ENZYME ECOKI R PROTEIN"/>
    <property type="match status" value="1"/>
</dbReference>
<dbReference type="RefSeq" id="WP_102212913.1">
    <property type="nucleotide sequence ID" value="NZ_PNHF01000014.1"/>
</dbReference>
<sequence>MATKLNITFDSDILESISAEFDLRAPNKEALRQLIFTLNGDYDPSVMQVLNLATGVGKTYLMAAFVEYLRRQGVGNVVIVTPGKTVQAKTVQNFQPGSPRYITGSAVPAEVVTPQDYSAWIARQNGSAQLAYGREVPMLAFIFNIQQLIAPKSEDGDTHGGTQDAMRRKPRRFDENAGVLFDYLKGLDDLVVIADESHLYGSSAVAFSAALKELDPAAAIGLTASVDKKTDHVIFEYPLYRAIQDKYVKAPVLAFRKAGYGTDAASEEQQLRDALQLRSLKQAYYDSYAATHKLAHVNAVAFVVCSDVEHASQVSELLRSPEYLGHDDAVLQVDSKHEDEKTQGLLDELDRPNSPVLAVVSVNKLKEGWDVKNIAVVVTLRAMASEVLTQQTMGRGLRLPFGKYTDVWQIDQLDIIAHQSFTELLNAENVLRQFGLEEAIAETDKAKVKRRIREAAENAADGGADANSTDGDGKQSVGATPHDSDGGQAGESAHGAGAQTDTTSLDENEIQGQGQRQGPGQASGEGPPGVGARTINDLLDGEDGEPDWKIVSIERNPAFADVTYKFPVTTVTVQQPTIELSEISDSSIENAARRVTSAGDVLLRKEIIAALGKKLRAEDRESAEVDSVRVDDADAREALIKLVMNMSLVPKTEQAARYVATFLVPRFMKAVTFTGWSVKSLGSARTELLKLVHTFTAETLRATREVPSIRPKTMPGSGYTLPLGEKVHDQIETREDFVRRRVYGGWFKSLFSEESFDSFSGEYELARLLNTSPGIVWWHRLHSHDDAFVYYNAKDRYFPDFVALDTDGVHWIIEGKDERGRDDVKVQAKRKAAEALVRRLVAEGAYAGQNWGYLIAYEQDTARADSWEDLKAFAQPVSNAL</sequence>
<feature type="compositionally biased region" description="Low complexity" evidence="1">
    <location>
        <begin position="457"/>
        <end position="467"/>
    </location>
</feature>
<dbReference type="InterPro" id="IPR027417">
    <property type="entry name" value="P-loop_NTPase"/>
</dbReference>
<dbReference type="InterPro" id="IPR050742">
    <property type="entry name" value="Helicase_Restrict-Modif_Enz"/>
</dbReference>
<gene>
    <name evidence="3" type="ORF">CJ204_07065</name>
</gene>
<dbReference type="Proteomes" id="UP000235363">
    <property type="component" value="Unassembled WGS sequence"/>
</dbReference>
<dbReference type="InterPro" id="IPR006935">
    <property type="entry name" value="Helicase/UvrB_N"/>
</dbReference>
<dbReference type="EMBL" id="PNHF01000014">
    <property type="protein sequence ID" value="PMC62202.1"/>
    <property type="molecule type" value="Genomic_DNA"/>
</dbReference>
<evidence type="ECO:0000259" key="2">
    <source>
        <dbReference type="Pfam" id="PF04851"/>
    </source>
</evidence>
<organism evidence="3 4">
    <name type="scientific">Corynebacterium xerosis</name>
    <dbReference type="NCBI Taxonomy" id="1725"/>
    <lineage>
        <taxon>Bacteria</taxon>
        <taxon>Bacillati</taxon>
        <taxon>Actinomycetota</taxon>
        <taxon>Actinomycetes</taxon>
        <taxon>Mycobacteriales</taxon>
        <taxon>Corynebacteriaceae</taxon>
        <taxon>Corynebacterium</taxon>
    </lineage>
</organism>
<dbReference type="AlphaFoldDB" id="A0A2N6SYQ9"/>
<feature type="region of interest" description="Disordered" evidence="1">
    <location>
        <begin position="456"/>
        <end position="543"/>
    </location>
</feature>
<dbReference type="Gene3D" id="3.40.50.300">
    <property type="entry name" value="P-loop containing nucleotide triphosphate hydrolases"/>
    <property type="match status" value="2"/>
</dbReference>
<dbReference type="GO" id="GO:0005829">
    <property type="term" value="C:cytosol"/>
    <property type="evidence" value="ECO:0007669"/>
    <property type="project" value="TreeGrafter"/>
</dbReference>
<name>A0A2N6SYQ9_9CORY</name>
<evidence type="ECO:0000313" key="3">
    <source>
        <dbReference type="EMBL" id="PMC62202.1"/>
    </source>
</evidence>
<dbReference type="PANTHER" id="PTHR47396:SF1">
    <property type="entry name" value="ATP-DEPENDENT HELICASE IRC3-RELATED"/>
    <property type="match status" value="1"/>
</dbReference>
<accession>A0A2N6SYQ9</accession>
<dbReference type="GO" id="GO:0016787">
    <property type="term" value="F:hydrolase activity"/>
    <property type="evidence" value="ECO:0007669"/>
    <property type="project" value="InterPro"/>
</dbReference>
<keyword evidence="3" id="KW-0540">Nuclease</keyword>
<feature type="compositionally biased region" description="Gly residues" evidence="1">
    <location>
        <begin position="515"/>
        <end position="529"/>
    </location>
</feature>
<comment type="caution">
    <text evidence="3">The sequence shown here is derived from an EMBL/GenBank/DDBJ whole genome shotgun (WGS) entry which is preliminary data.</text>
</comment>
<dbReference type="SUPFAM" id="SSF52540">
    <property type="entry name" value="P-loop containing nucleoside triphosphate hydrolases"/>
    <property type="match status" value="1"/>
</dbReference>